<dbReference type="InterPro" id="IPR044811">
    <property type="entry name" value="DME/ROS1"/>
</dbReference>
<dbReference type="AlphaFoldDB" id="A0A2S3GNR8"/>
<evidence type="ECO:0000256" key="4">
    <source>
        <dbReference type="ARBA" id="ARBA00023014"/>
    </source>
</evidence>
<feature type="region of interest" description="Disordered" evidence="5">
    <location>
        <begin position="134"/>
        <end position="296"/>
    </location>
</feature>
<keyword evidence="2" id="KW-0479">Metal-binding</keyword>
<feature type="compositionally biased region" description="Polar residues" evidence="5">
    <location>
        <begin position="152"/>
        <end position="161"/>
    </location>
</feature>
<evidence type="ECO:0000256" key="1">
    <source>
        <dbReference type="ARBA" id="ARBA00001966"/>
    </source>
</evidence>
<comment type="cofactor">
    <cofactor evidence="1">
        <name>[4Fe-4S] cluster</name>
        <dbReference type="ChEBI" id="CHEBI:49883"/>
    </cofactor>
</comment>
<dbReference type="GO" id="GO:0035514">
    <property type="term" value="F:DNA demethylase activity"/>
    <property type="evidence" value="ECO:0007669"/>
    <property type="project" value="InterPro"/>
</dbReference>
<dbReference type="SUPFAM" id="SSF48150">
    <property type="entry name" value="DNA-glycosylase"/>
    <property type="match status" value="1"/>
</dbReference>
<reference evidence="7" key="1">
    <citation type="submission" date="2018-04" db="EMBL/GenBank/DDBJ databases">
        <title>WGS assembly of Panicum hallii.</title>
        <authorList>
            <person name="Lovell J."/>
            <person name="Jenkins J."/>
            <person name="Lowry D."/>
            <person name="Mamidi S."/>
            <person name="Sreedasyam A."/>
            <person name="Weng X."/>
            <person name="Barry K."/>
            <person name="Bonette J."/>
            <person name="Campitelli B."/>
            <person name="Daum C."/>
            <person name="Gordon S."/>
            <person name="Gould B."/>
            <person name="Lipzen A."/>
            <person name="Macqueen A."/>
            <person name="Palacio-Mejia J."/>
            <person name="Plott C."/>
            <person name="Shakirov E."/>
            <person name="Shu S."/>
            <person name="Yoshinaga Y."/>
            <person name="Zane M."/>
            <person name="Rokhsar D."/>
            <person name="Grimwood J."/>
            <person name="Schmutz J."/>
            <person name="Juenger T."/>
        </authorList>
    </citation>
    <scope>NUCLEOTIDE SEQUENCE [LARGE SCALE GENOMIC DNA]</scope>
    <source>
        <strain evidence="7">FIL2</strain>
    </source>
</reference>
<dbReference type="PANTHER" id="PTHR46213">
    <property type="entry name" value="TRANSCRIPTIONAL ACTIVATOR DEMETER"/>
    <property type="match status" value="1"/>
</dbReference>
<organism evidence="7">
    <name type="scientific">Panicum hallii</name>
    <dbReference type="NCBI Taxonomy" id="206008"/>
    <lineage>
        <taxon>Eukaryota</taxon>
        <taxon>Viridiplantae</taxon>
        <taxon>Streptophyta</taxon>
        <taxon>Embryophyta</taxon>
        <taxon>Tracheophyta</taxon>
        <taxon>Spermatophyta</taxon>
        <taxon>Magnoliopsida</taxon>
        <taxon>Liliopsida</taxon>
        <taxon>Poales</taxon>
        <taxon>Poaceae</taxon>
        <taxon>PACMAD clade</taxon>
        <taxon>Panicoideae</taxon>
        <taxon>Panicodae</taxon>
        <taxon>Paniceae</taxon>
        <taxon>Panicinae</taxon>
        <taxon>Panicum</taxon>
        <taxon>Panicum sect. Panicum</taxon>
    </lineage>
</organism>
<evidence type="ECO:0000256" key="2">
    <source>
        <dbReference type="ARBA" id="ARBA00022723"/>
    </source>
</evidence>
<proteinExistence type="predicted"/>
<feature type="domain" description="Demeter RRM-fold" evidence="6">
    <location>
        <begin position="996"/>
        <end position="1096"/>
    </location>
</feature>
<dbReference type="Pfam" id="PF15628">
    <property type="entry name" value="RRM_DME"/>
    <property type="match status" value="1"/>
</dbReference>
<dbReference type="InterPro" id="IPR028925">
    <property type="entry name" value="RRM_DME"/>
</dbReference>
<evidence type="ECO:0000256" key="3">
    <source>
        <dbReference type="ARBA" id="ARBA00023004"/>
    </source>
</evidence>
<evidence type="ECO:0000313" key="7">
    <source>
        <dbReference type="EMBL" id="PAN05527.1"/>
    </source>
</evidence>
<feature type="compositionally biased region" description="Low complexity" evidence="5">
    <location>
        <begin position="194"/>
        <end position="215"/>
    </location>
</feature>
<dbReference type="Gramene" id="PAN05527">
    <property type="protein sequence ID" value="PAN05527"/>
    <property type="gene ID" value="PAHAL_1G236100"/>
</dbReference>
<dbReference type="Gene3D" id="1.10.1670.10">
    <property type="entry name" value="Helix-hairpin-Helix base-excision DNA repair enzymes (C-terminal)"/>
    <property type="match status" value="1"/>
</dbReference>
<dbReference type="Proteomes" id="UP000243499">
    <property type="component" value="Chromosome 1"/>
</dbReference>
<feature type="region of interest" description="Disordered" evidence="5">
    <location>
        <begin position="1105"/>
        <end position="1133"/>
    </location>
</feature>
<protein>
    <recommendedName>
        <fullName evidence="6">Demeter RRM-fold domain-containing protein</fullName>
    </recommendedName>
</protein>
<accession>A0A2S3GNR8</accession>
<dbReference type="EMBL" id="CM008046">
    <property type="protein sequence ID" value="PAN05527.1"/>
    <property type="molecule type" value="Genomic_DNA"/>
</dbReference>
<keyword evidence="3" id="KW-0408">Iron</keyword>
<dbReference type="PANTHER" id="PTHR46213:SF4">
    <property type="entry name" value="OS02G0496500 PROTEIN"/>
    <property type="match status" value="1"/>
</dbReference>
<dbReference type="GO" id="GO:0006281">
    <property type="term" value="P:DNA repair"/>
    <property type="evidence" value="ECO:0007669"/>
    <property type="project" value="InterPro"/>
</dbReference>
<dbReference type="GO" id="GO:0046872">
    <property type="term" value="F:metal ion binding"/>
    <property type="evidence" value="ECO:0007669"/>
    <property type="project" value="UniProtKB-KW"/>
</dbReference>
<sequence length="1133" mass="125923">MSPPAFTISSQRTEQLENKNRGGLFTPSGHPCGINARPGAERGRWSSPPPQVRSSFSSASSPVPWGRGRGCSPRCRGAAAMHMAAVAEAEADLGPRLGISPATPDIVRKPDQQSRTTCADGSCCTTLFTGAASAPAAGSGKAESDGLASAPSPVQEQSQSAAEDLGEVECAPVSTQESGTLPPLMGESFCKVAQQEQQQEEGVASVSDAGGAASVPTPEKVEPTPRRRWKKSAKGVLRFKVVKDKVMKPKMTAKTATPRKVKKDKRKRTLEDSSQHVGAGSSNSARRKLDLDSDSSQSKTCFSRAKLVDNLKCLAKSHGLSVQPTRRTRSKRGRKWQLMVPYQGTLTGASSSALVPLWGSGQLDIACHGNHGKKLWNKVLGLTEETLRVCDVLAKWDGSDSESFEGFDIGSGPYWNQTRHMFEKLVDIFIAAVLDLMGPRKFSPWGGSVIDSVVGTFLTQNVADNLSSHAFMNLAAKFPSRKRCHKAEDCSNTAPSIDDVDENFNQNEASDTFDSVGSDFYEYIDSEEEDGHGTEIKGHYGEEYSRLIESFIANLKEKGISTWDSDLMNLVKDKSGNPICTERTLRKFIASLRPVRSSIWKELREEAYGKGYSDRSRTGTSDAVDWESVLHAPIAEVAKCIEVRGQHYILALRIQVFLMHVKNAQDGSFDLDWLRYISREKAKNFLLSIHGIGEKSADCIRLLSLRHKAFPVDVNVARIVTRLGWVKLQPLNGAEFHLINSYPIMRDVQRYLWPRLCTIDKEKLYELHCLMITFGKVMCTKINPNCSACPFSANCKYYSSSLARKSLPPPEKHEHEHREQQARMVASGRFLLSNDNCMPSSHHMYQHQIEISRTAETPSIIHNCEPIVEMPQSPEYEYEEAPNVQEDSYEDDQDLEDIIPGVQYDGEIDLCSSKHVLNNRSWTPNCGKDLVMINPNSSFGPNKKLKNIGRLRTEHNAYVLPDDHLILEEFEERVREDLCPYLLVVISCPDDYTVTGTVLIPCRTATRGKFPLNGTYFQANEVFADHSSSRHPITIPRECIGMLDRSIVYFGASIHSITRGQTRHGIEECFKKGYICVRGFHRRTRTPMRLCGTLHATNTVKKEALKKEAVKKEGEEKLAKRARTSPEGKTKEK</sequence>
<dbReference type="InterPro" id="IPR023170">
    <property type="entry name" value="HhH_base_excis_C"/>
</dbReference>
<dbReference type="InterPro" id="IPR011257">
    <property type="entry name" value="DNA_glycosylase"/>
</dbReference>
<feature type="compositionally biased region" description="Basic residues" evidence="5">
    <location>
        <begin position="257"/>
        <end position="268"/>
    </location>
</feature>
<dbReference type="GO" id="GO:0019104">
    <property type="term" value="F:DNA N-glycosylase activity"/>
    <property type="evidence" value="ECO:0007669"/>
    <property type="project" value="InterPro"/>
</dbReference>
<name>A0A2S3GNR8_9POAL</name>
<dbReference type="GO" id="GO:0141166">
    <property type="term" value="P:chromosomal 5-methylcytosine DNA demethylation pathway"/>
    <property type="evidence" value="ECO:0007669"/>
    <property type="project" value="InterPro"/>
</dbReference>
<evidence type="ECO:0000256" key="5">
    <source>
        <dbReference type="SAM" id="MobiDB-lite"/>
    </source>
</evidence>
<feature type="region of interest" description="Disordered" evidence="5">
    <location>
        <begin position="1"/>
        <end position="69"/>
    </location>
</feature>
<gene>
    <name evidence="7" type="ORF">PAHAL_1G236100</name>
</gene>
<evidence type="ECO:0000259" key="6">
    <source>
        <dbReference type="Pfam" id="PF15628"/>
    </source>
</evidence>
<keyword evidence="4" id="KW-0411">Iron-sulfur</keyword>
<dbReference type="GO" id="GO:0051536">
    <property type="term" value="F:iron-sulfur cluster binding"/>
    <property type="evidence" value="ECO:0007669"/>
    <property type="project" value="UniProtKB-KW"/>
</dbReference>